<dbReference type="GO" id="GO:0016627">
    <property type="term" value="F:oxidoreductase activity, acting on the CH-CH group of donors"/>
    <property type="evidence" value="ECO:0007669"/>
    <property type="project" value="InterPro"/>
</dbReference>
<evidence type="ECO:0000313" key="7">
    <source>
        <dbReference type="EMBL" id="KEF37513.1"/>
    </source>
</evidence>
<evidence type="ECO:0000259" key="5">
    <source>
        <dbReference type="Pfam" id="PF03241"/>
    </source>
</evidence>
<dbReference type="InterPro" id="IPR024719">
    <property type="entry name" value="HpaB/PvcC/4-BUDH_C"/>
</dbReference>
<dbReference type="OrthoDB" id="9785230at2"/>
<dbReference type="GO" id="GO:0052881">
    <property type="term" value="F:4-hydroxyphenylacetate 3-monooxygenase activity"/>
    <property type="evidence" value="ECO:0007669"/>
    <property type="project" value="UniProtKB-EC"/>
</dbReference>
<feature type="binding site" evidence="4">
    <location>
        <begin position="454"/>
        <end position="457"/>
    </location>
    <ligand>
        <name>FAD</name>
        <dbReference type="ChEBI" id="CHEBI:57692"/>
    </ligand>
</feature>
<dbReference type="InterPro" id="IPR004925">
    <property type="entry name" value="HpaB/PvcC/4-BUDH"/>
</dbReference>
<accession>A0A072NKR9</accession>
<dbReference type="PANTHER" id="PTHR36117">
    <property type="entry name" value="4-HYDROXYPHENYLACETATE 3-MONOOXYGENASE-RELATED"/>
    <property type="match status" value="1"/>
</dbReference>
<dbReference type="PATRIC" id="fig|1348973.3.peg.3199"/>
<dbReference type="InterPro" id="IPR036250">
    <property type="entry name" value="AcylCo_DH-like_C"/>
</dbReference>
<dbReference type="PANTHER" id="PTHR36117:SF3">
    <property type="entry name" value="4-HYDROXYPHENYLACETATE 3-MONOOXYGENASE-RELATED"/>
    <property type="match status" value="1"/>
</dbReference>
<dbReference type="InterPro" id="IPR009100">
    <property type="entry name" value="AcylCoA_DH/oxidase_NM_dom_sf"/>
</dbReference>
<dbReference type="Gene3D" id="2.40.110.10">
    <property type="entry name" value="Butyryl-CoA Dehydrogenase, subunit A, domain 2"/>
    <property type="match status" value="1"/>
</dbReference>
<reference evidence="7 8" key="1">
    <citation type="submission" date="2014-04" db="EMBL/GenBank/DDBJ databases">
        <title>Draft genome sequence of Bacillus azotoformans MEV2011, a (co-) denitrifying strain unable to grow in the presence of oxygen.</title>
        <authorList>
            <person name="Nielsen M."/>
            <person name="Schreiber L."/>
            <person name="Finster K."/>
            <person name="Schramm A."/>
        </authorList>
    </citation>
    <scope>NUCLEOTIDE SEQUENCE [LARGE SCALE GENOMIC DNA]</scope>
    <source>
        <strain evidence="7 8">MEV2011</strain>
    </source>
</reference>
<dbReference type="InterPro" id="IPR024674">
    <property type="entry name" value="HpaB/PvcC/4-BUDH_N"/>
</dbReference>
<dbReference type="EC" id="1.14.14.9" evidence="7"/>
<keyword evidence="1" id="KW-0285">Flavoprotein</keyword>
<evidence type="ECO:0000256" key="1">
    <source>
        <dbReference type="ARBA" id="ARBA00022630"/>
    </source>
</evidence>
<feature type="domain" description="HpaB/PvcC/4-BUDH N-terminal" evidence="6">
    <location>
        <begin position="5"/>
        <end position="273"/>
    </location>
</feature>
<comment type="caution">
    <text evidence="7">The sequence shown here is derived from an EMBL/GenBank/DDBJ whole genome shotgun (WGS) entry which is preliminary data.</text>
</comment>
<feature type="binding site" evidence="4">
    <location>
        <begin position="153"/>
        <end position="156"/>
    </location>
    <ligand>
        <name>FAD</name>
        <dbReference type="ChEBI" id="CHEBI:57692"/>
    </ligand>
</feature>
<proteinExistence type="predicted"/>
<dbReference type="SUPFAM" id="SSF56645">
    <property type="entry name" value="Acyl-CoA dehydrogenase NM domain-like"/>
    <property type="match status" value="1"/>
</dbReference>
<feature type="binding site" evidence="4">
    <location>
        <position position="190"/>
    </location>
    <ligand>
        <name>FAD</name>
        <dbReference type="ChEBI" id="CHEBI:57692"/>
    </ligand>
</feature>
<dbReference type="InterPro" id="IPR046373">
    <property type="entry name" value="Acyl-CoA_Oxase/DH_mid-dom_sf"/>
</dbReference>
<organism evidence="7 8">
    <name type="scientific">Schinkia azotoformans MEV2011</name>
    <dbReference type="NCBI Taxonomy" id="1348973"/>
    <lineage>
        <taxon>Bacteria</taxon>
        <taxon>Bacillati</taxon>
        <taxon>Bacillota</taxon>
        <taxon>Bacilli</taxon>
        <taxon>Bacillales</taxon>
        <taxon>Bacillaceae</taxon>
        <taxon>Calidifontibacillus/Schinkia group</taxon>
        <taxon>Schinkia</taxon>
    </lineage>
</organism>
<keyword evidence="2 4" id="KW-0274">FAD</keyword>
<dbReference type="PIRSF" id="PIRSF000331">
    <property type="entry name" value="HpaA_HpaB"/>
    <property type="match status" value="1"/>
</dbReference>
<dbReference type="SUPFAM" id="SSF47203">
    <property type="entry name" value="Acyl-CoA dehydrogenase C-terminal domain-like"/>
    <property type="match status" value="1"/>
</dbReference>
<keyword evidence="3 7" id="KW-0560">Oxidoreductase</keyword>
<dbReference type="Gene3D" id="1.10.3140.10">
    <property type="entry name" value="4-hydroxybutyryl-coa dehydratase, domain 1"/>
    <property type="match status" value="1"/>
</dbReference>
<dbReference type="AlphaFoldDB" id="A0A072NKR9"/>
<protein>
    <submittedName>
        <fullName evidence="7">Aromatic ring hydroxylase</fullName>
        <ecNumber evidence="7">1.14.14.9</ecNumber>
    </submittedName>
</protein>
<evidence type="ECO:0000313" key="8">
    <source>
        <dbReference type="Proteomes" id="UP000027936"/>
    </source>
</evidence>
<dbReference type="EMBL" id="JJRY01000014">
    <property type="protein sequence ID" value="KEF37513.1"/>
    <property type="molecule type" value="Genomic_DNA"/>
</dbReference>
<feature type="domain" description="HpaB/PvcC/4-BUDH C-terminal" evidence="5">
    <location>
        <begin position="286"/>
        <end position="480"/>
    </location>
</feature>
<feature type="binding site" evidence="4">
    <location>
        <begin position="147"/>
        <end position="149"/>
    </location>
    <ligand>
        <name>FAD</name>
        <dbReference type="ChEBI" id="CHEBI:57692"/>
    </ligand>
</feature>
<evidence type="ECO:0000256" key="3">
    <source>
        <dbReference type="ARBA" id="ARBA00023002"/>
    </source>
</evidence>
<dbReference type="Gene3D" id="1.20.140.10">
    <property type="entry name" value="Butyryl-CoA Dehydrogenase, subunit A, domain 3"/>
    <property type="match status" value="1"/>
</dbReference>
<dbReference type="Pfam" id="PF03241">
    <property type="entry name" value="HpaB"/>
    <property type="match status" value="1"/>
</dbReference>
<name>A0A072NKR9_SCHAZ</name>
<dbReference type="RefSeq" id="WP_035196851.1">
    <property type="nucleotide sequence ID" value="NZ_JJRY01000014.1"/>
</dbReference>
<evidence type="ECO:0000256" key="4">
    <source>
        <dbReference type="PIRSR" id="PIRSR000331-2"/>
    </source>
</evidence>
<dbReference type="Proteomes" id="UP000027936">
    <property type="component" value="Unassembled WGS sequence"/>
</dbReference>
<dbReference type="Pfam" id="PF11794">
    <property type="entry name" value="HpaB_N"/>
    <property type="match status" value="1"/>
</dbReference>
<evidence type="ECO:0000256" key="2">
    <source>
        <dbReference type="ARBA" id="ARBA00022827"/>
    </source>
</evidence>
<gene>
    <name evidence="7" type="ORF">M670_03321</name>
</gene>
<evidence type="ECO:0000259" key="6">
    <source>
        <dbReference type="Pfam" id="PF11794"/>
    </source>
</evidence>
<sequence length="493" mass="55829">MPARTGAQYLEKLKKDRREIYLDGERIDDITVHPQLKGGAEAIAHLYDLQYLHPEVMLTETENGEKVGTAFMFPKSKDDLWKLHKATKLWSEASAGIMGRSPDYLNITFAAYASRTDVWDKYGESEKGKNLANYFKYIRDNDLCLTHCIVNPQVDRSVPEAQQGEGDLALHKVGETEDSIIVSGARMLGTLAPFADEMTIYPSRAGQGIRPEDSKYALMFAVPMDHPGMMLLNRDSFSKQRDLFDYPLSSRFDEQDAIVIFDNCHIPKDRVFIDGNTELYRGVTAEVNWGSYIVFQAMTRALTKLEFLFGIGHMIADMNGVNAFDHIKEKLGEIWQYKELTRTAIVSAIEGAQDNGVNGVLIPDGRPLQALRGLMPKWIPRCIELIQLIGGGGFLCTPSKKDMQGHLRPFIDKYYQARNKSALEKIKVNRLAWDFIGSDLAGRGELYERFYLIDSFRVTMDTYTNADKEVEMALVKKFLDQMVLEEEVVANGK</sequence>